<dbReference type="EMBL" id="CAXAMM010008358">
    <property type="protein sequence ID" value="CAK9017151.1"/>
    <property type="molecule type" value="Genomic_DNA"/>
</dbReference>
<dbReference type="PROSITE" id="PS50893">
    <property type="entry name" value="ABC_TRANSPORTER_2"/>
    <property type="match status" value="2"/>
</dbReference>
<evidence type="ECO:0000259" key="6">
    <source>
        <dbReference type="PROSITE" id="PS50893"/>
    </source>
</evidence>
<dbReference type="SMART" id="SM00382">
    <property type="entry name" value="AAA"/>
    <property type="match status" value="2"/>
</dbReference>
<dbReference type="PANTHER" id="PTHR19211">
    <property type="entry name" value="ATP-BINDING TRANSPORT PROTEIN-RELATED"/>
    <property type="match status" value="1"/>
</dbReference>
<feature type="domain" description="ABC transporter" evidence="6">
    <location>
        <begin position="443"/>
        <end position="665"/>
    </location>
</feature>
<keyword evidence="2" id="KW-0547">Nucleotide-binding</keyword>
<evidence type="ECO:0000256" key="3">
    <source>
        <dbReference type="ARBA" id="ARBA00022840"/>
    </source>
</evidence>
<dbReference type="InterPro" id="IPR050611">
    <property type="entry name" value="ABCF"/>
</dbReference>
<dbReference type="Pfam" id="PF12848">
    <property type="entry name" value="ABC_tran_Xtn"/>
    <property type="match status" value="1"/>
</dbReference>
<comment type="caution">
    <text evidence="7">The sequence shown here is derived from an EMBL/GenBank/DDBJ whole genome shotgun (WGS) entry which is preliminary data.</text>
</comment>
<dbReference type="InterPro" id="IPR027417">
    <property type="entry name" value="P-loop_NTPase"/>
</dbReference>
<dbReference type="Gene3D" id="3.40.50.300">
    <property type="entry name" value="P-loop containing nucleotide triphosphate hydrolases"/>
    <property type="match status" value="2"/>
</dbReference>
<evidence type="ECO:0000313" key="8">
    <source>
        <dbReference type="Proteomes" id="UP001642464"/>
    </source>
</evidence>
<organism evidence="7 8">
    <name type="scientific">Durusdinium trenchii</name>
    <dbReference type="NCBI Taxonomy" id="1381693"/>
    <lineage>
        <taxon>Eukaryota</taxon>
        <taxon>Sar</taxon>
        <taxon>Alveolata</taxon>
        <taxon>Dinophyceae</taxon>
        <taxon>Suessiales</taxon>
        <taxon>Symbiodiniaceae</taxon>
        <taxon>Durusdinium</taxon>
    </lineage>
</organism>
<feature type="coiled-coil region" evidence="4">
    <location>
        <begin position="693"/>
        <end position="760"/>
    </location>
</feature>
<keyword evidence="3 7" id="KW-0067">ATP-binding</keyword>
<keyword evidence="4" id="KW-0175">Coiled coil</keyword>
<protein>
    <submittedName>
        <fullName evidence="7">Probable ATP-binding protein YheS</fullName>
    </submittedName>
</protein>
<dbReference type="InterPro" id="IPR017871">
    <property type="entry name" value="ABC_transporter-like_CS"/>
</dbReference>
<dbReference type="CDD" id="cd03221">
    <property type="entry name" value="ABCF_EF-3"/>
    <property type="match status" value="1"/>
</dbReference>
<accession>A0ABP0JSC8</accession>
<dbReference type="Pfam" id="PF00005">
    <property type="entry name" value="ABC_tran"/>
    <property type="match status" value="2"/>
</dbReference>
<dbReference type="InterPro" id="IPR003439">
    <property type="entry name" value="ABC_transporter-like_ATP-bd"/>
</dbReference>
<feature type="domain" description="ABC transporter" evidence="6">
    <location>
        <begin position="78"/>
        <end position="337"/>
    </location>
</feature>
<dbReference type="Proteomes" id="UP001642464">
    <property type="component" value="Unassembled WGS sequence"/>
</dbReference>
<reference evidence="7 8" key="1">
    <citation type="submission" date="2024-02" db="EMBL/GenBank/DDBJ databases">
        <authorList>
            <person name="Chen Y."/>
            <person name="Shah S."/>
            <person name="Dougan E. K."/>
            <person name="Thang M."/>
            <person name="Chan C."/>
        </authorList>
    </citation>
    <scope>NUCLEOTIDE SEQUENCE [LARGE SCALE GENOMIC DNA]</scope>
</reference>
<keyword evidence="1" id="KW-0677">Repeat</keyword>
<name>A0ABP0JSC8_9DINO</name>
<gene>
    <name evidence="7" type="ORF">SCF082_LOCUS13501</name>
</gene>
<dbReference type="PROSITE" id="PS00211">
    <property type="entry name" value="ABC_TRANSPORTER_1"/>
    <property type="match status" value="2"/>
</dbReference>
<evidence type="ECO:0000256" key="5">
    <source>
        <dbReference type="SAM" id="MobiDB-lite"/>
    </source>
</evidence>
<sequence>MQLRCGPSQLRPAVAAHEGATAFRHRQSGAELAQKILVEGASLAAGSLLWKAAFPATIFATRKRRHGWRVEVVRHAIVEMQEATVRRAGEEILSEVDFEVPAGARAVVVGPNGCGKTTLLTTIATRDSVEGGFLNVNAASIAWLQQEAISGSKKTVFDEATSQMKACATIQALENAQAALEAANDSEDIMKLVEALEQATAEFEAAGGAEIRRKVEEVLAGLGFSKADFRKPCSELSGGWQMRVALAKVLLQEPQLLLLDEPTNHMDTSAKKWLTSYLARGLSSSSTLLLVTHDRTLLEGLRCSQVFEISEKRVLRYDVSGISEWENKRKTRLAKLQREMEKLENTMAHDEAYVKRFGAKSSHAKQAQSRMKKLAKAQTQLEGLRAETRGLPSSAILDGKKKEEGDEDDLTDGLLPLSGPGKVKFQLPEWPLSVSPPLDGKLLRLKDADIGYKAAEPVLRVEELVLAAGQRCALLGPNGCGKTTLLRTLAGQLEVRAGARILGVGGLRKARVAFFTQDLAQDLPSDITPIDHVLADDAPYTLDVQGARTALGALGLRGACHKAQIGTLSGGEKARVALAVFATRPADILLLDEPTNHLDGAAVASLCAGLREHKGVVLVASHDKAFLEALQVTDQILVTRGSLGEPGRLTVKSEPYKREILGDKSKVEDFVSSAAHKIEEAEDMEELSPESGRAQKLKKKKALRQKIESVMDRIEQAEKKWEKASSKMSEEYNEETLKAFEDANYTVENLYKKMQQLEDQLASA</sequence>
<dbReference type="GO" id="GO:0005524">
    <property type="term" value="F:ATP binding"/>
    <property type="evidence" value="ECO:0007669"/>
    <property type="project" value="UniProtKB-KW"/>
</dbReference>
<evidence type="ECO:0000256" key="2">
    <source>
        <dbReference type="ARBA" id="ARBA00022741"/>
    </source>
</evidence>
<evidence type="ECO:0000256" key="4">
    <source>
        <dbReference type="SAM" id="Coils"/>
    </source>
</evidence>
<evidence type="ECO:0000256" key="1">
    <source>
        <dbReference type="ARBA" id="ARBA00022737"/>
    </source>
</evidence>
<evidence type="ECO:0000313" key="7">
    <source>
        <dbReference type="EMBL" id="CAK9017151.1"/>
    </source>
</evidence>
<dbReference type="SUPFAM" id="SSF52540">
    <property type="entry name" value="P-loop containing nucleoside triphosphate hydrolases"/>
    <property type="match status" value="2"/>
</dbReference>
<dbReference type="PANTHER" id="PTHR19211:SF133">
    <property type="entry name" value="ABC TRANSPORTER FAMILY PROTEIN"/>
    <property type="match status" value="1"/>
</dbReference>
<feature type="coiled-coil region" evidence="4">
    <location>
        <begin position="326"/>
        <end position="387"/>
    </location>
</feature>
<proteinExistence type="predicted"/>
<keyword evidence="8" id="KW-1185">Reference proteome</keyword>
<dbReference type="InterPro" id="IPR003593">
    <property type="entry name" value="AAA+_ATPase"/>
</dbReference>
<dbReference type="InterPro" id="IPR032781">
    <property type="entry name" value="ABC_tran_Xtn"/>
</dbReference>
<feature type="region of interest" description="Disordered" evidence="5">
    <location>
        <begin position="392"/>
        <end position="413"/>
    </location>
</feature>